<dbReference type="Pfam" id="PF01032">
    <property type="entry name" value="FecCD"/>
    <property type="match status" value="1"/>
</dbReference>
<feature type="transmembrane region" description="Helical" evidence="8">
    <location>
        <begin position="57"/>
        <end position="76"/>
    </location>
</feature>
<feature type="transmembrane region" description="Helical" evidence="8">
    <location>
        <begin position="122"/>
        <end position="141"/>
    </location>
</feature>
<feature type="transmembrane region" description="Helical" evidence="8">
    <location>
        <begin position="193"/>
        <end position="212"/>
    </location>
</feature>
<feature type="transmembrane region" description="Helical" evidence="8">
    <location>
        <begin position="96"/>
        <end position="115"/>
    </location>
</feature>
<feature type="transmembrane region" description="Helical" evidence="8">
    <location>
        <begin position="147"/>
        <end position="164"/>
    </location>
</feature>
<comment type="subcellular location">
    <subcellularLocation>
        <location evidence="1">Cell membrane</location>
        <topology evidence="1">Multi-pass membrane protein</topology>
    </subcellularLocation>
</comment>
<evidence type="ECO:0000256" key="5">
    <source>
        <dbReference type="ARBA" id="ARBA00022692"/>
    </source>
</evidence>
<dbReference type="Proteomes" id="UP001525379">
    <property type="component" value="Unassembled WGS sequence"/>
</dbReference>
<evidence type="ECO:0000313" key="10">
    <source>
        <dbReference type="Proteomes" id="UP001525379"/>
    </source>
</evidence>
<evidence type="ECO:0000256" key="7">
    <source>
        <dbReference type="ARBA" id="ARBA00023136"/>
    </source>
</evidence>
<evidence type="ECO:0000256" key="2">
    <source>
        <dbReference type="ARBA" id="ARBA00007935"/>
    </source>
</evidence>
<dbReference type="InterPro" id="IPR037294">
    <property type="entry name" value="ABC_BtuC-like"/>
</dbReference>
<organism evidence="9 10">
    <name type="scientific">Pseudoclavibacter albus</name>
    <dbReference type="NCBI Taxonomy" id="272241"/>
    <lineage>
        <taxon>Bacteria</taxon>
        <taxon>Bacillati</taxon>
        <taxon>Actinomycetota</taxon>
        <taxon>Actinomycetes</taxon>
        <taxon>Micrococcales</taxon>
        <taxon>Microbacteriaceae</taxon>
        <taxon>Pseudoclavibacter</taxon>
    </lineage>
</organism>
<accession>A0ABT2HUK2</accession>
<keyword evidence="7 8" id="KW-0472">Membrane</keyword>
<dbReference type="Gene3D" id="1.10.3470.10">
    <property type="entry name" value="ABC transporter involved in vitamin B12 uptake, BtuC"/>
    <property type="match status" value="1"/>
</dbReference>
<keyword evidence="5 8" id="KW-0812">Transmembrane</keyword>
<evidence type="ECO:0000256" key="8">
    <source>
        <dbReference type="SAM" id="Phobius"/>
    </source>
</evidence>
<sequence>MPKLTSSSTPLRRRAARLTKRDVLVLAVLAALAVTAIVLFLTIGVRGNIGYIMARRSAAVMSLVLVAIGIAVSTVVFQTLTANRILTPSIMGFDSLYVLIQTVAVQIFGAVGLAGLGAVPRFLIEVGLLLLLAVILYGRLLSGQADVTKLLLIGVVVGMLFRGLSNFVQRVMSPDVFLVLQDRMFASFSRMQADLLPWAATLVCTGLLLVLVDRRRLDVLALGPDLARGLGVDPDRLRVRLLAAVALMVAVSTALVGPVTFFGLLVAHLAYQLLATQRHSIVLPAASLAAVVALVGGQLIIEHVLPFEASLSIIIELVGGLVFLALILRRSST</sequence>
<reference evidence="9 10" key="1">
    <citation type="submission" date="2022-04" db="EMBL/GenBank/DDBJ databases">
        <title>Human microbiome associated bacterial genomes.</title>
        <authorList>
            <person name="Sandstrom S."/>
            <person name="Salamzade R."/>
            <person name="Kalan L.R."/>
        </authorList>
    </citation>
    <scope>NUCLEOTIDE SEQUENCE [LARGE SCALE GENOMIC DNA]</scope>
    <source>
        <strain evidence="10">p3-SID1799</strain>
    </source>
</reference>
<name>A0ABT2HUK2_9MICO</name>
<evidence type="ECO:0000256" key="1">
    <source>
        <dbReference type="ARBA" id="ARBA00004651"/>
    </source>
</evidence>
<feature type="transmembrane region" description="Helical" evidence="8">
    <location>
        <begin position="241"/>
        <end position="269"/>
    </location>
</feature>
<evidence type="ECO:0000256" key="3">
    <source>
        <dbReference type="ARBA" id="ARBA00022448"/>
    </source>
</evidence>
<keyword evidence="6 8" id="KW-1133">Transmembrane helix</keyword>
<keyword evidence="10" id="KW-1185">Reference proteome</keyword>
<evidence type="ECO:0000256" key="6">
    <source>
        <dbReference type="ARBA" id="ARBA00022989"/>
    </source>
</evidence>
<evidence type="ECO:0000313" key="9">
    <source>
        <dbReference type="EMBL" id="MCT2042002.1"/>
    </source>
</evidence>
<comment type="caution">
    <text evidence="9">The sequence shown here is derived from an EMBL/GenBank/DDBJ whole genome shotgun (WGS) entry which is preliminary data.</text>
</comment>
<dbReference type="RefSeq" id="WP_206394814.1">
    <property type="nucleotide sequence ID" value="NZ_JAFDPW010000001.1"/>
</dbReference>
<feature type="transmembrane region" description="Helical" evidence="8">
    <location>
        <begin position="307"/>
        <end position="328"/>
    </location>
</feature>
<feature type="transmembrane region" description="Helical" evidence="8">
    <location>
        <begin position="23"/>
        <end position="45"/>
    </location>
</feature>
<gene>
    <name evidence="9" type="ORF">M3D15_01400</name>
</gene>
<comment type="similarity">
    <text evidence="2">Belongs to the binding-protein-dependent transport system permease family. FecCD subfamily.</text>
</comment>
<keyword evidence="4" id="KW-1003">Cell membrane</keyword>
<evidence type="ECO:0000256" key="4">
    <source>
        <dbReference type="ARBA" id="ARBA00022475"/>
    </source>
</evidence>
<dbReference type="InterPro" id="IPR000522">
    <property type="entry name" value="ABC_transptr_permease_BtuC"/>
</dbReference>
<protein>
    <submittedName>
        <fullName evidence="9">Iron chelate uptake ABC transporter family permease subunit</fullName>
    </submittedName>
</protein>
<dbReference type="SUPFAM" id="SSF81345">
    <property type="entry name" value="ABC transporter involved in vitamin B12 uptake, BtuC"/>
    <property type="match status" value="1"/>
</dbReference>
<dbReference type="PANTHER" id="PTHR30472:SF19">
    <property type="entry name" value="PETROBACTIN IMPORT SYSTEM PERMEASE PROTEIN YCLO"/>
    <property type="match status" value="1"/>
</dbReference>
<dbReference type="CDD" id="cd06550">
    <property type="entry name" value="TM_ABC_iron-siderophores_like"/>
    <property type="match status" value="1"/>
</dbReference>
<dbReference type="EMBL" id="JALXSQ010000003">
    <property type="protein sequence ID" value="MCT2042002.1"/>
    <property type="molecule type" value="Genomic_DNA"/>
</dbReference>
<dbReference type="PANTHER" id="PTHR30472">
    <property type="entry name" value="FERRIC ENTEROBACTIN TRANSPORT SYSTEM PERMEASE PROTEIN"/>
    <property type="match status" value="1"/>
</dbReference>
<feature type="transmembrane region" description="Helical" evidence="8">
    <location>
        <begin position="281"/>
        <end position="301"/>
    </location>
</feature>
<proteinExistence type="inferred from homology"/>
<keyword evidence="3" id="KW-0813">Transport</keyword>